<comment type="catalytic activity">
    <reaction evidence="7 8">
        <text>a 6-O-methyl-2'-deoxyguanosine in DNA + L-cysteinyl-[protein] = S-methyl-L-cysteinyl-[protein] + a 2'-deoxyguanosine in DNA</text>
        <dbReference type="Rhea" id="RHEA:24000"/>
        <dbReference type="Rhea" id="RHEA-COMP:10131"/>
        <dbReference type="Rhea" id="RHEA-COMP:10132"/>
        <dbReference type="Rhea" id="RHEA-COMP:11367"/>
        <dbReference type="Rhea" id="RHEA-COMP:11368"/>
        <dbReference type="ChEBI" id="CHEBI:29950"/>
        <dbReference type="ChEBI" id="CHEBI:82612"/>
        <dbReference type="ChEBI" id="CHEBI:85445"/>
        <dbReference type="ChEBI" id="CHEBI:85448"/>
        <dbReference type="EC" id="2.1.1.63"/>
    </reaction>
</comment>
<name>A0A395JLV4_9GAMM</name>
<accession>A0A395JLV4</accession>
<dbReference type="RefSeq" id="WP_113954335.1">
    <property type="nucleotide sequence ID" value="NZ_QNRT01000002.1"/>
</dbReference>
<evidence type="ECO:0000256" key="8">
    <source>
        <dbReference type="HAMAP-Rule" id="MF_00772"/>
    </source>
</evidence>
<dbReference type="OrthoDB" id="9811249at2"/>
<keyword evidence="3 8" id="KW-0489">Methyltransferase</keyword>
<keyword evidence="5 8" id="KW-0227">DNA damage</keyword>
<dbReference type="SUPFAM" id="SSF53155">
    <property type="entry name" value="Methylated DNA-protein cysteine methyltransferase domain"/>
    <property type="match status" value="1"/>
</dbReference>
<sequence length="153" mass="16495">MQPASFNDFLSTPLGDLEIVATESSVVSILFVEQVRTSQSNAVTEQTKTQLAEYFNGGRRAFDLPLDAAGTEFQQTVWQALRTIPFGETRSYGDVATQIGNPKGSRAVGLANGKNPLTIVVPCHRVIGANGALTGYASGVERKAWLLRHESVI</sequence>
<dbReference type="EC" id="2.1.1.63" evidence="8"/>
<comment type="catalytic activity">
    <reaction evidence="1 8">
        <text>a 4-O-methyl-thymidine in DNA + L-cysteinyl-[protein] = a thymidine in DNA + S-methyl-L-cysteinyl-[protein]</text>
        <dbReference type="Rhea" id="RHEA:53428"/>
        <dbReference type="Rhea" id="RHEA-COMP:10131"/>
        <dbReference type="Rhea" id="RHEA-COMP:10132"/>
        <dbReference type="Rhea" id="RHEA-COMP:13555"/>
        <dbReference type="Rhea" id="RHEA-COMP:13556"/>
        <dbReference type="ChEBI" id="CHEBI:29950"/>
        <dbReference type="ChEBI" id="CHEBI:82612"/>
        <dbReference type="ChEBI" id="CHEBI:137386"/>
        <dbReference type="ChEBI" id="CHEBI:137387"/>
        <dbReference type="EC" id="2.1.1.63"/>
    </reaction>
</comment>
<evidence type="ECO:0000259" key="9">
    <source>
        <dbReference type="Pfam" id="PF01035"/>
    </source>
</evidence>
<dbReference type="GO" id="GO:0006307">
    <property type="term" value="P:DNA alkylation repair"/>
    <property type="evidence" value="ECO:0007669"/>
    <property type="project" value="UniProtKB-UniRule"/>
</dbReference>
<dbReference type="GO" id="GO:0003908">
    <property type="term" value="F:methylated-DNA-[protein]-cysteine S-methyltransferase activity"/>
    <property type="evidence" value="ECO:0007669"/>
    <property type="project" value="UniProtKB-UniRule"/>
</dbReference>
<evidence type="ECO:0000256" key="6">
    <source>
        <dbReference type="ARBA" id="ARBA00023204"/>
    </source>
</evidence>
<dbReference type="CDD" id="cd06445">
    <property type="entry name" value="ATase"/>
    <property type="match status" value="1"/>
</dbReference>
<dbReference type="Pfam" id="PF01035">
    <property type="entry name" value="DNA_binding_1"/>
    <property type="match status" value="1"/>
</dbReference>
<organism evidence="11 12">
    <name type="scientific">Arenicella xantha</name>
    <dbReference type="NCBI Taxonomy" id="644221"/>
    <lineage>
        <taxon>Bacteria</taxon>
        <taxon>Pseudomonadati</taxon>
        <taxon>Pseudomonadota</taxon>
        <taxon>Gammaproteobacteria</taxon>
        <taxon>Arenicellales</taxon>
        <taxon>Arenicellaceae</taxon>
        <taxon>Arenicella</taxon>
    </lineage>
</organism>
<dbReference type="GO" id="GO:0032259">
    <property type="term" value="P:methylation"/>
    <property type="evidence" value="ECO:0007669"/>
    <property type="project" value="UniProtKB-KW"/>
</dbReference>
<reference evidence="11 12" key="1">
    <citation type="submission" date="2018-06" db="EMBL/GenBank/DDBJ databases">
        <title>Genomic Encyclopedia of Type Strains, Phase IV (KMG-IV): sequencing the most valuable type-strain genomes for metagenomic binning, comparative biology and taxonomic classification.</title>
        <authorList>
            <person name="Goeker M."/>
        </authorList>
    </citation>
    <scope>NUCLEOTIDE SEQUENCE [LARGE SCALE GENOMIC DNA]</scope>
    <source>
        <strain evidence="11 12">DSM 24032</strain>
    </source>
</reference>
<dbReference type="InterPro" id="IPR014048">
    <property type="entry name" value="MethylDNA_cys_MeTrfase_DNA-bd"/>
</dbReference>
<feature type="domain" description="Methylated-DNA-[protein]-cysteine S-methyltransferase DNA binding" evidence="9">
    <location>
        <begin position="72"/>
        <end position="152"/>
    </location>
</feature>
<evidence type="ECO:0000256" key="1">
    <source>
        <dbReference type="ARBA" id="ARBA00001286"/>
    </source>
</evidence>
<evidence type="ECO:0000313" key="12">
    <source>
        <dbReference type="Proteomes" id="UP000253083"/>
    </source>
</evidence>
<evidence type="ECO:0000256" key="5">
    <source>
        <dbReference type="ARBA" id="ARBA00022763"/>
    </source>
</evidence>
<dbReference type="InterPro" id="IPR036388">
    <property type="entry name" value="WH-like_DNA-bd_sf"/>
</dbReference>
<dbReference type="NCBIfam" id="TIGR00589">
    <property type="entry name" value="ogt"/>
    <property type="match status" value="1"/>
</dbReference>
<comment type="miscellaneous">
    <text evidence="8">This enzyme catalyzes only one turnover and therefore is not strictly catalytic. According to one definition, an enzyme is a biocatalyst that acts repeatedly and over many reaction cycles.</text>
</comment>
<dbReference type="PANTHER" id="PTHR10815:SF5">
    <property type="entry name" value="METHYLATED-DNA--PROTEIN-CYSTEINE METHYLTRANSFERASE"/>
    <property type="match status" value="1"/>
</dbReference>
<dbReference type="GO" id="GO:0005737">
    <property type="term" value="C:cytoplasm"/>
    <property type="evidence" value="ECO:0007669"/>
    <property type="project" value="UniProtKB-SubCell"/>
</dbReference>
<dbReference type="InterPro" id="IPR036631">
    <property type="entry name" value="MGMT_N_sf"/>
</dbReference>
<evidence type="ECO:0000256" key="4">
    <source>
        <dbReference type="ARBA" id="ARBA00022679"/>
    </source>
</evidence>
<dbReference type="InterPro" id="IPR008332">
    <property type="entry name" value="MethylG_MeTrfase_N"/>
</dbReference>
<dbReference type="Gene3D" id="3.30.160.70">
    <property type="entry name" value="Methylated DNA-protein cysteine methyltransferase domain"/>
    <property type="match status" value="1"/>
</dbReference>
<dbReference type="Pfam" id="PF02870">
    <property type="entry name" value="Methyltransf_1N"/>
    <property type="match status" value="1"/>
</dbReference>
<evidence type="ECO:0000256" key="2">
    <source>
        <dbReference type="ARBA" id="ARBA00022490"/>
    </source>
</evidence>
<dbReference type="InterPro" id="IPR001497">
    <property type="entry name" value="MethylDNA_cys_MeTrfase_AS"/>
</dbReference>
<dbReference type="Gene3D" id="1.10.10.10">
    <property type="entry name" value="Winged helix-like DNA-binding domain superfamily/Winged helix DNA-binding domain"/>
    <property type="match status" value="1"/>
</dbReference>
<dbReference type="FunFam" id="1.10.10.10:FF:000337">
    <property type="entry name" value="Methylated-DNA--protein-cysteine methyltransferase"/>
    <property type="match status" value="1"/>
</dbReference>
<comment type="similarity">
    <text evidence="8">Belongs to the MGMT family.</text>
</comment>
<evidence type="ECO:0000256" key="3">
    <source>
        <dbReference type="ARBA" id="ARBA00022603"/>
    </source>
</evidence>
<keyword evidence="12" id="KW-1185">Reference proteome</keyword>
<comment type="function">
    <text evidence="8">Involved in the cellular defense against the biological effects of O6-methylguanine (O6-MeG) and O4-methylthymine (O4-MeT) in DNA. Repairs the methylated nucleobase in DNA by stoichiometrically transferring the methyl group to a cysteine residue in the enzyme. This is a suicide reaction: the enzyme is irreversibly inactivated.</text>
</comment>
<dbReference type="EMBL" id="QNRT01000002">
    <property type="protein sequence ID" value="RBP51579.1"/>
    <property type="molecule type" value="Genomic_DNA"/>
</dbReference>
<evidence type="ECO:0000259" key="10">
    <source>
        <dbReference type="Pfam" id="PF02870"/>
    </source>
</evidence>
<feature type="domain" description="Methylguanine DNA methyltransferase ribonuclease-like" evidence="10">
    <location>
        <begin position="9"/>
        <end position="67"/>
    </location>
</feature>
<comment type="subcellular location">
    <subcellularLocation>
        <location evidence="8">Cytoplasm</location>
    </subcellularLocation>
</comment>
<proteinExistence type="inferred from homology"/>
<dbReference type="InterPro" id="IPR036217">
    <property type="entry name" value="MethylDNA_cys_MeTrfase_DNAb"/>
</dbReference>
<dbReference type="FunCoup" id="A0A395JLV4">
    <property type="interactions" value="107"/>
</dbReference>
<feature type="active site" description="Nucleophile; methyl group acceptor" evidence="8">
    <location>
        <position position="123"/>
    </location>
</feature>
<gene>
    <name evidence="11" type="ORF">DFR28_1021009</name>
</gene>
<keyword evidence="4 8" id="KW-0808">Transferase</keyword>
<dbReference type="Proteomes" id="UP000253083">
    <property type="component" value="Unassembled WGS sequence"/>
</dbReference>
<dbReference type="HAMAP" id="MF_00772">
    <property type="entry name" value="OGT"/>
    <property type="match status" value="1"/>
</dbReference>
<dbReference type="AlphaFoldDB" id="A0A395JLV4"/>
<keyword evidence="2 8" id="KW-0963">Cytoplasm</keyword>
<dbReference type="PANTHER" id="PTHR10815">
    <property type="entry name" value="METHYLATED-DNA--PROTEIN-CYSTEINE METHYLTRANSFERASE"/>
    <property type="match status" value="1"/>
</dbReference>
<evidence type="ECO:0000313" key="11">
    <source>
        <dbReference type="EMBL" id="RBP51579.1"/>
    </source>
</evidence>
<dbReference type="InterPro" id="IPR023546">
    <property type="entry name" value="MGMT"/>
</dbReference>
<dbReference type="InParanoid" id="A0A395JLV4"/>
<dbReference type="SUPFAM" id="SSF46767">
    <property type="entry name" value="Methylated DNA-protein cysteine methyltransferase, C-terminal domain"/>
    <property type="match status" value="1"/>
</dbReference>
<comment type="caution">
    <text evidence="11">The sequence shown here is derived from an EMBL/GenBank/DDBJ whole genome shotgun (WGS) entry which is preliminary data.</text>
</comment>
<evidence type="ECO:0000256" key="7">
    <source>
        <dbReference type="ARBA" id="ARBA00049348"/>
    </source>
</evidence>
<keyword evidence="6 8" id="KW-0234">DNA repair</keyword>
<dbReference type="PROSITE" id="PS00374">
    <property type="entry name" value="MGMT"/>
    <property type="match status" value="1"/>
</dbReference>
<protein>
    <recommendedName>
        <fullName evidence="8">Methylated-DNA--protein-cysteine methyltransferase</fullName>
        <ecNumber evidence="8">2.1.1.63</ecNumber>
    </recommendedName>
    <alternativeName>
        <fullName evidence="8">6-O-methylguanine-DNA methyltransferase</fullName>
        <shortName evidence="8">MGMT</shortName>
    </alternativeName>
    <alternativeName>
        <fullName evidence="8">O-6-methylguanine-DNA-alkyltransferase</fullName>
    </alternativeName>
</protein>